<evidence type="ECO:0000313" key="1">
    <source>
        <dbReference type="EMBL" id="SBS73468.1"/>
    </source>
</evidence>
<reference evidence="1" key="1">
    <citation type="submission" date="2016-03" db="EMBL/GenBank/DDBJ databases">
        <authorList>
            <person name="Ploux O."/>
        </authorList>
    </citation>
    <scope>NUCLEOTIDE SEQUENCE</scope>
    <source>
        <strain evidence="1">UC10</strain>
    </source>
</reference>
<name>A0A1Y5PC27_9MYCO</name>
<accession>A0A1Y5PC27</accession>
<sequence length="94" mass="10365">MQRPISARRGATRTRASEYDSNLTNLINATGHICITFWPSTSDRESGGVKLLRPAKSIMGLRFDNAIRRIHPCRPVLLGHHRSSCAGCGRCSAM</sequence>
<gene>
    <name evidence="1" type="ORF">MHPYR_170032</name>
</gene>
<proteinExistence type="predicted"/>
<protein>
    <submittedName>
        <fullName evidence="1">Uncharacterized protein</fullName>
    </submittedName>
</protein>
<dbReference type="AlphaFoldDB" id="A0A1Y5PC27"/>
<dbReference type="EMBL" id="FLQS01000009">
    <property type="protein sequence ID" value="SBS73468.1"/>
    <property type="molecule type" value="Genomic_DNA"/>
</dbReference>
<organism evidence="1">
    <name type="scientific">uncultured Mycobacterium sp</name>
    <dbReference type="NCBI Taxonomy" id="171292"/>
    <lineage>
        <taxon>Bacteria</taxon>
        <taxon>Bacillati</taxon>
        <taxon>Actinomycetota</taxon>
        <taxon>Actinomycetes</taxon>
        <taxon>Mycobacteriales</taxon>
        <taxon>Mycobacteriaceae</taxon>
        <taxon>Mycobacterium</taxon>
        <taxon>environmental samples</taxon>
    </lineage>
</organism>